<comment type="caution">
    <text evidence="3">The sequence shown here is derived from an EMBL/GenBank/DDBJ whole genome shotgun (WGS) entry which is preliminary data.</text>
</comment>
<feature type="chain" id="PRO_5026320633" evidence="1">
    <location>
        <begin position="22"/>
        <end position="174"/>
    </location>
</feature>
<evidence type="ECO:0000313" key="4">
    <source>
        <dbReference type="Proteomes" id="UP000431264"/>
    </source>
</evidence>
<organism evidence="3 4">
    <name type="scientific">Flavobacterium profundi</name>
    <dbReference type="NCBI Taxonomy" id="1774945"/>
    <lineage>
        <taxon>Bacteria</taxon>
        <taxon>Pseudomonadati</taxon>
        <taxon>Bacteroidota</taxon>
        <taxon>Flavobacteriia</taxon>
        <taxon>Flavobacteriales</taxon>
        <taxon>Flavobacteriaceae</taxon>
        <taxon>Flavobacterium</taxon>
    </lineage>
</organism>
<sequence>MKNRLKLIFLGIFLLSLTYISCQNNSEATSLSQEEINQMKFMLEEEKMALDVYSFLANKWDLQIFRNIKKSEAKHMEAVKRLLESNEVAYEISSQSGVFMSQELQHLYNDLIQKGSNSTIEALEVGKNIEEKDIYDLQMAISNTNDVYTKEIYTNLLNASYNHLAAFNRNLSRY</sequence>
<dbReference type="AlphaFoldDB" id="A0A6I4IRB8"/>
<dbReference type="InterPro" id="IPR019243">
    <property type="entry name" value="DUF2202"/>
</dbReference>
<evidence type="ECO:0000313" key="3">
    <source>
        <dbReference type="EMBL" id="MVO07616.1"/>
    </source>
</evidence>
<dbReference type="Proteomes" id="UP000431264">
    <property type="component" value="Unassembled WGS sequence"/>
</dbReference>
<protein>
    <submittedName>
        <fullName evidence="3">DUF2202 domain-containing protein</fullName>
    </submittedName>
</protein>
<accession>A0A6I4IRB8</accession>
<evidence type="ECO:0000259" key="2">
    <source>
        <dbReference type="Pfam" id="PF09968"/>
    </source>
</evidence>
<dbReference type="RefSeq" id="WP_140996040.1">
    <property type="nucleotide sequence ID" value="NZ_VDCZ01000001.1"/>
</dbReference>
<dbReference type="CDD" id="cd01048">
    <property type="entry name" value="Ferritin_like_AB2"/>
    <property type="match status" value="1"/>
</dbReference>
<name>A0A6I4IRB8_9FLAO</name>
<feature type="domain" description="DUF2202" evidence="2">
    <location>
        <begin position="35"/>
        <end position="171"/>
    </location>
</feature>
<proteinExistence type="predicted"/>
<evidence type="ECO:0000256" key="1">
    <source>
        <dbReference type="SAM" id="SignalP"/>
    </source>
</evidence>
<dbReference type="InterPro" id="IPR012347">
    <property type="entry name" value="Ferritin-like"/>
</dbReference>
<dbReference type="SUPFAM" id="SSF47240">
    <property type="entry name" value="Ferritin-like"/>
    <property type="match status" value="1"/>
</dbReference>
<dbReference type="InterPro" id="IPR009078">
    <property type="entry name" value="Ferritin-like_SF"/>
</dbReference>
<keyword evidence="4" id="KW-1185">Reference proteome</keyword>
<gene>
    <name evidence="3" type="ORF">GOQ30_00390</name>
</gene>
<feature type="signal peptide" evidence="1">
    <location>
        <begin position="1"/>
        <end position="21"/>
    </location>
</feature>
<dbReference type="EMBL" id="WQLW01000001">
    <property type="protein sequence ID" value="MVO07616.1"/>
    <property type="molecule type" value="Genomic_DNA"/>
</dbReference>
<dbReference type="Gene3D" id="1.20.1260.10">
    <property type="match status" value="1"/>
</dbReference>
<dbReference type="Pfam" id="PF09968">
    <property type="entry name" value="DUF2202"/>
    <property type="match status" value="1"/>
</dbReference>
<reference evidence="4" key="1">
    <citation type="submission" date="2019-05" db="EMBL/GenBank/DDBJ databases">
        <title>Flavobacterium profundi sp. nov., isolated from a deep-sea seamount.</title>
        <authorList>
            <person name="Zhang D.-C."/>
        </authorList>
    </citation>
    <scope>NUCLEOTIDE SEQUENCE [LARGE SCALE GENOMIC DNA]</scope>
    <source>
        <strain evidence="4">TP390</strain>
    </source>
</reference>
<dbReference type="OrthoDB" id="9801086at2"/>
<keyword evidence="1" id="KW-0732">Signal</keyword>